<protein>
    <submittedName>
        <fullName evidence="2">Uncharacterized protein</fullName>
    </submittedName>
</protein>
<evidence type="ECO:0000313" key="2">
    <source>
        <dbReference type="EMBL" id="ABA49223.1"/>
    </source>
</evidence>
<dbReference type="KEGG" id="bpm:BURPS1710b_0490"/>
<accession>Q3JWZ9</accession>
<dbReference type="EnsemblBacteria" id="ABA49223">
    <property type="protein sequence ID" value="ABA49223"/>
    <property type="gene ID" value="BURPS1710b_0490"/>
</dbReference>
<dbReference type="Proteomes" id="UP000002700">
    <property type="component" value="Chromosome I"/>
</dbReference>
<name>Q3JWZ9_BURP1</name>
<dbReference type="HOGENOM" id="CLU_2328378_0_0_4"/>
<proteinExistence type="predicted"/>
<feature type="region of interest" description="Disordered" evidence="1">
    <location>
        <begin position="55"/>
        <end position="98"/>
    </location>
</feature>
<evidence type="ECO:0000313" key="3">
    <source>
        <dbReference type="Proteomes" id="UP000002700"/>
    </source>
</evidence>
<dbReference type="EMBL" id="CP000124">
    <property type="protein sequence ID" value="ABA49223.1"/>
    <property type="molecule type" value="Genomic_DNA"/>
</dbReference>
<reference evidence="2 3" key="1">
    <citation type="submission" date="2005-09" db="EMBL/GenBank/DDBJ databases">
        <authorList>
            <person name="Woods D.E."/>
            <person name="Nierman W.C."/>
        </authorList>
    </citation>
    <scope>NUCLEOTIDE SEQUENCE [LARGE SCALE GENOMIC DNA]</scope>
    <source>
        <strain evidence="2 3">1710b</strain>
    </source>
</reference>
<sequence length="98" mass="10052">MLPAGCGEPAGPASAYENHQLTRMAWFRPTCWPDADSSAPSATAPAVAATIAQPAGRGMNGSRARTVGRMASADGARAAAARRRRAKSGPCTNLTARN</sequence>
<organism evidence="2 3">
    <name type="scientific">Burkholderia pseudomallei (strain 1710b)</name>
    <dbReference type="NCBI Taxonomy" id="320372"/>
    <lineage>
        <taxon>Bacteria</taxon>
        <taxon>Pseudomonadati</taxon>
        <taxon>Pseudomonadota</taxon>
        <taxon>Betaproteobacteria</taxon>
        <taxon>Burkholderiales</taxon>
        <taxon>Burkholderiaceae</taxon>
        <taxon>Burkholderia</taxon>
        <taxon>pseudomallei group</taxon>
    </lineage>
</organism>
<dbReference type="AlphaFoldDB" id="Q3JWZ9"/>
<gene>
    <name evidence="2" type="ordered locus">BURPS1710b_0490</name>
</gene>
<evidence type="ECO:0000256" key="1">
    <source>
        <dbReference type="SAM" id="MobiDB-lite"/>
    </source>
</evidence>